<dbReference type="InterPro" id="IPR000742">
    <property type="entry name" value="EGF"/>
</dbReference>
<dbReference type="InterPro" id="IPR006212">
    <property type="entry name" value="Furin_repeat"/>
</dbReference>
<dbReference type="PANTHER" id="PTHR45756">
    <property type="entry name" value="PALMITOYLTRANSFERASE"/>
    <property type="match status" value="1"/>
</dbReference>
<dbReference type="SMART" id="SM00261">
    <property type="entry name" value="FU"/>
    <property type="match status" value="4"/>
</dbReference>
<dbReference type="Proteomes" id="UP001162131">
    <property type="component" value="Unassembled WGS sequence"/>
</dbReference>
<feature type="domain" description="EGF-like" evidence="1">
    <location>
        <begin position="354"/>
        <end position="385"/>
    </location>
</feature>
<dbReference type="EMBL" id="CAJZBQ010000048">
    <property type="protein sequence ID" value="CAG9329825.1"/>
    <property type="molecule type" value="Genomic_DNA"/>
</dbReference>
<dbReference type="InterPro" id="IPR009030">
    <property type="entry name" value="Growth_fac_rcpt_cys_sf"/>
</dbReference>
<organism evidence="2 3">
    <name type="scientific">Blepharisma stoltei</name>
    <dbReference type="NCBI Taxonomy" id="1481888"/>
    <lineage>
        <taxon>Eukaryota</taxon>
        <taxon>Sar</taxon>
        <taxon>Alveolata</taxon>
        <taxon>Ciliophora</taxon>
        <taxon>Postciliodesmatophora</taxon>
        <taxon>Heterotrichea</taxon>
        <taxon>Heterotrichida</taxon>
        <taxon>Blepharismidae</taxon>
        <taxon>Blepharisma</taxon>
    </lineage>
</organism>
<evidence type="ECO:0000259" key="1">
    <source>
        <dbReference type="SMART" id="SM00181"/>
    </source>
</evidence>
<evidence type="ECO:0000313" key="3">
    <source>
        <dbReference type="Proteomes" id="UP001162131"/>
    </source>
</evidence>
<comment type="caution">
    <text evidence="2">The sequence shown here is derived from an EMBL/GenBank/DDBJ whole genome shotgun (WGS) entry which is preliminary data.</text>
</comment>
<dbReference type="InterPro" id="IPR053215">
    <property type="entry name" value="TKL_Ser/Thr_kinase"/>
</dbReference>
<proteinExistence type="predicted"/>
<keyword evidence="3" id="KW-1185">Reference proteome</keyword>
<feature type="domain" description="EGF-like" evidence="1">
    <location>
        <begin position="324"/>
        <end position="353"/>
    </location>
</feature>
<feature type="domain" description="EGF-like" evidence="1">
    <location>
        <begin position="224"/>
        <end position="261"/>
    </location>
</feature>
<dbReference type="SMART" id="SM00181">
    <property type="entry name" value="EGF"/>
    <property type="match status" value="5"/>
</dbReference>
<dbReference type="AlphaFoldDB" id="A0AAU9JY47"/>
<sequence>MSFCSIVSGQYDCAVCSANRYLDCLVCSDFMEGCKDCYNIGACSKCAEGYYTDGDKCFLCHSKYENCEVCNRNECQKCKSDFAFDANLNCVSSPKPNCKTLYNGNCIQCVDGYYWKSYSCLSCSDITNCELCDNGSTCTQCLAGFFLQSTTSCVSCRSLNPFCLVCDSASECTQCDSTHYLTDLGTCASSGPAYCKNTKSNNLSNCIECLEGYNWDQNNKICKACSDIMQHCAECEEGNIEDFECLKCDVGYALDPNGVCIKSPLKNCEIGLDAFHCEECLDGSVGTCLSAGAPIANCKIANTESSYCVDCILGYSHTKEGLCECSAEYCTTCNTDDGSICDMCIDNYYGDCVACSTKISNCDTCEGGVCTKCSEGYYLFESQCNLCTEVDANCITYFINIIWWPLPLFLLSIRFFYLHMEFYDYASCSDSCGEYDSYSDNWRGFGGCHCWEEDVGRKSSWWSWRKKMRSIHREIREEETGDKLESDELDELLLWTAKQEGFELDGELMLAVELSQYQFT</sequence>
<evidence type="ECO:0000313" key="2">
    <source>
        <dbReference type="EMBL" id="CAG9329825.1"/>
    </source>
</evidence>
<name>A0AAU9JY47_9CILI</name>
<reference evidence="2" key="1">
    <citation type="submission" date="2021-09" db="EMBL/GenBank/DDBJ databases">
        <authorList>
            <consortium name="AG Swart"/>
            <person name="Singh M."/>
            <person name="Singh A."/>
            <person name="Seah K."/>
            <person name="Emmerich C."/>
        </authorList>
    </citation>
    <scope>NUCLEOTIDE SEQUENCE</scope>
    <source>
        <strain evidence="2">ATCC30299</strain>
    </source>
</reference>
<protein>
    <recommendedName>
        <fullName evidence="1">EGF-like domain-containing protein</fullName>
    </recommendedName>
</protein>
<dbReference type="SUPFAM" id="SSF57184">
    <property type="entry name" value="Growth factor receptor domain"/>
    <property type="match status" value="3"/>
</dbReference>
<accession>A0AAU9JY47</accession>
<dbReference type="PANTHER" id="PTHR45756:SF1">
    <property type="entry name" value="PROTEIN KINASE DOMAIN CONTAINING PROTEIN"/>
    <property type="match status" value="1"/>
</dbReference>
<feature type="domain" description="EGF-like" evidence="1">
    <location>
        <begin position="59"/>
        <end position="91"/>
    </location>
</feature>
<gene>
    <name evidence="2" type="ORF">BSTOLATCC_MIC49440</name>
</gene>
<feature type="domain" description="EGF-like" evidence="1">
    <location>
        <begin position="122"/>
        <end position="154"/>
    </location>
</feature>